<dbReference type="eggNOG" id="KOG2633">
    <property type="taxonomic scope" value="Eukaryota"/>
</dbReference>
<evidence type="ECO:0000256" key="5">
    <source>
        <dbReference type="ARBA" id="ARBA00023295"/>
    </source>
</evidence>
<dbReference type="SUPFAM" id="SSF52949">
    <property type="entry name" value="Macro domain-like"/>
    <property type="match status" value="1"/>
</dbReference>
<evidence type="ECO:0000256" key="3">
    <source>
        <dbReference type="ARBA" id="ARBA00022801"/>
    </source>
</evidence>
<sequence length="601" mass="66412">MPDLNKVLVHLLDETESTHNNGHGHYQHIKDQLEDLDPSSHLQILQQLLCVRQPEPQLPESILSEIDSVLQQQMSNRLLTSAGSIPPVFTYKRKVARDIRVILWQGDITTLCDITAITNAANGQGLGCFQPSHRCIDNVIHSWAGPRLRNECYSAMKARGKEILPGEAMVTKGYCLPASYVVHTVGPQLRRGSKPTTTETIQLAECYRSVLDATEMLPETPDGRKIVAFCGISTGLYAYPAQDAAVVAIDAVADWLEHHKDTSITDIIFNTFTDADHVIYKEALVAGVRAWMCPAAAPPVRAGHPPLIQCGSLDKARHWLRSVDTVIISAGAGLSASDGLDYTSSDLFAKHFPGFLKYGLRTLYSVFGFDGWPTEQVRWGYYFTHLGMVRSWPRSKMYRTLIAWVEKFGANAHVRTSNADGLFVANGLPLGRLSTPQGSYSVFQCLQNCRPEATVFSAPLVEDAQVFLDPVSQILADKSKVPFCRFCGGKMNICVRAGAWFNETPFQDGEKRWKEFRRNVLTDANKTTVILELGVGMSTPGVLRWPNENLVMRGKGRVKLVRVGLGPETAVPWNLEEDGLATSIEGNISTVVMELLGQSES</sequence>
<dbReference type="SMART" id="SM00506">
    <property type="entry name" value="A1pp"/>
    <property type="match status" value="1"/>
</dbReference>
<evidence type="ECO:0000259" key="6">
    <source>
        <dbReference type="PROSITE" id="PS51154"/>
    </source>
</evidence>
<comment type="cofactor">
    <cofactor evidence="1">
        <name>Zn(2+)</name>
        <dbReference type="ChEBI" id="CHEBI:29105"/>
    </cofactor>
</comment>
<evidence type="ECO:0000256" key="1">
    <source>
        <dbReference type="ARBA" id="ARBA00001947"/>
    </source>
</evidence>
<proteinExistence type="predicted"/>
<keyword evidence="5" id="KW-0326">Glycosidase</keyword>
<evidence type="ECO:0000256" key="4">
    <source>
        <dbReference type="ARBA" id="ARBA00022833"/>
    </source>
</evidence>
<dbReference type="STRING" id="1173701.A0A066XYK7"/>
<dbReference type="EMBL" id="JMSE01000262">
    <property type="protein sequence ID" value="KDN71050.1"/>
    <property type="molecule type" value="Genomic_DNA"/>
</dbReference>
<dbReference type="OMA" id="RWPNEEL"/>
<dbReference type="Gene3D" id="3.40.220.10">
    <property type="entry name" value="Leucine Aminopeptidase, subunit E, domain 1"/>
    <property type="match status" value="1"/>
</dbReference>
<dbReference type="Proteomes" id="UP000027238">
    <property type="component" value="Unassembled WGS sequence"/>
</dbReference>
<dbReference type="PROSITE" id="PS51154">
    <property type="entry name" value="MACRO"/>
    <property type="match status" value="1"/>
</dbReference>
<dbReference type="InterPro" id="IPR043472">
    <property type="entry name" value="Macro_dom-like"/>
</dbReference>
<dbReference type="HOGENOM" id="CLU_029822_0_0_1"/>
<comment type="caution">
    <text evidence="7">The sequence shown here is derived from an EMBL/GenBank/DDBJ whole genome shotgun (WGS) entry which is preliminary data.</text>
</comment>
<dbReference type="PANTHER" id="PTHR11106:SF121">
    <property type="entry name" value="ADP-RIBOSE 1''-PHOSPHATE PHOSPHATASE"/>
    <property type="match status" value="1"/>
</dbReference>
<dbReference type="AlphaFoldDB" id="A0A066XYK7"/>
<dbReference type="GO" id="GO:0046872">
    <property type="term" value="F:metal ion binding"/>
    <property type="evidence" value="ECO:0007669"/>
    <property type="project" value="UniProtKB-KW"/>
</dbReference>
<name>A0A066XYK7_COLSU</name>
<protein>
    <recommendedName>
        <fullName evidence="6">Macro domain-containing protein</fullName>
    </recommendedName>
</protein>
<keyword evidence="2" id="KW-0479">Metal-binding</keyword>
<keyword evidence="4" id="KW-0862">Zinc</keyword>
<dbReference type="PANTHER" id="PTHR11106">
    <property type="entry name" value="GANGLIOSIDE INDUCED DIFFERENTIATION ASSOCIATED PROTEIN 2-RELATED"/>
    <property type="match status" value="1"/>
</dbReference>
<evidence type="ECO:0000313" key="7">
    <source>
        <dbReference type="EMBL" id="KDN71050.1"/>
    </source>
</evidence>
<dbReference type="GO" id="GO:0016798">
    <property type="term" value="F:hydrolase activity, acting on glycosyl bonds"/>
    <property type="evidence" value="ECO:0007669"/>
    <property type="project" value="UniProtKB-KW"/>
</dbReference>
<keyword evidence="8" id="KW-1185">Reference proteome</keyword>
<dbReference type="OrthoDB" id="6077599at2759"/>
<evidence type="ECO:0000313" key="8">
    <source>
        <dbReference type="Proteomes" id="UP000027238"/>
    </source>
</evidence>
<organism evidence="7 8">
    <name type="scientific">Colletotrichum sublineola</name>
    <name type="common">Sorghum anthracnose fungus</name>
    <dbReference type="NCBI Taxonomy" id="1173701"/>
    <lineage>
        <taxon>Eukaryota</taxon>
        <taxon>Fungi</taxon>
        <taxon>Dikarya</taxon>
        <taxon>Ascomycota</taxon>
        <taxon>Pezizomycotina</taxon>
        <taxon>Sordariomycetes</taxon>
        <taxon>Hypocreomycetidae</taxon>
        <taxon>Glomerellales</taxon>
        <taxon>Glomerellaceae</taxon>
        <taxon>Colletotrichum</taxon>
        <taxon>Colletotrichum graminicola species complex</taxon>
    </lineage>
</organism>
<feature type="domain" description="Macro" evidence="6">
    <location>
        <begin position="88"/>
        <end position="288"/>
    </location>
</feature>
<evidence type="ECO:0000256" key="2">
    <source>
        <dbReference type="ARBA" id="ARBA00022723"/>
    </source>
</evidence>
<dbReference type="SUPFAM" id="SSF52467">
    <property type="entry name" value="DHS-like NAD/FAD-binding domain"/>
    <property type="match status" value="1"/>
</dbReference>
<reference evidence="8" key="1">
    <citation type="journal article" date="2014" name="Genome Announc.">
        <title>Draft genome sequence of Colletotrichum sublineola, a destructive pathogen of cultivated sorghum.</title>
        <authorList>
            <person name="Baroncelli R."/>
            <person name="Sanz-Martin J.M."/>
            <person name="Rech G.E."/>
            <person name="Sukno S.A."/>
            <person name="Thon M.R."/>
        </authorList>
    </citation>
    <scope>NUCLEOTIDE SEQUENCE [LARGE SCALE GENOMIC DNA]</scope>
    <source>
        <strain evidence="8">TX430BB</strain>
    </source>
</reference>
<accession>A0A066XYK7</accession>
<keyword evidence="3" id="KW-0378">Hydrolase</keyword>
<dbReference type="InterPro" id="IPR029035">
    <property type="entry name" value="DHS-like_NAD/FAD-binding_dom"/>
</dbReference>
<gene>
    <name evidence="7" type="ORF">CSUB01_07902</name>
</gene>
<dbReference type="InterPro" id="IPR002589">
    <property type="entry name" value="Macro_dom"/>
</dbReference>
<dbReference type="Pfam" id="PF01661">
    <property type="entry name" value="Macro"/>
    <property type="match status" value="1"/>
</dbReference>
<dbReference type="Gene3D" id="3.40.50.1220">
    <property type="entry name" value="TPP-binding domain"/>
    <property type="match status" value="1"/>
</dbReference>